<feature type="region of interest" description="Disordered" evidence="1">
    <location>
        <begin position="1"/>
        <end position="27"/>
    </location>
</feature>
<keyword evidence="3" id="KW-1185">Reference proteome</keyword>
<reference evidence="2" key="1">
    <citation type="submission" date="2023-10" db="EMBL/GenBank/DDBJ databases">
        <authorList>
            <person name="Chen Y."/>
            <person name="Shah S."/>
            <person name="Dougan E. K."/>
            <person name="Thang M."/>
            <person name="Chan C."/>
        </authorList>
    </citation>
    <scope>NUCLEOTIDE SEQUENCE [LARGE SCALE GENOMIC DNA]</scope>
</reference>
<sequence length="244" mass="27298">MDDNDNDDDDDARGDADEKDASARSVRATIPHVEKTRFSEYLRRVEPGLVEGVAAALARAHILAQPADYRLRLRHVPEEVHDAAPAVGVQRVHGGRSAALDITHALFGSSWASRNVSRTLSEGQHIWFLCRISCMGYSLTNRPKFWIFQTFPSSCTRPFQNGVWWREFRTPSGRDFSFLSKESQLVVLSCLAPQVGTSFQKSGVPRRDPSSHYVAAHTQRIQDKSILRKLCKVGSPLTDNPTLP</sequence>
<organism evidence="2 3">
    <name type="scientific">Prorocentrum cordatum</name>
    <dbReference type="NCBI Taxonomy" id="2364126"/>
    <lineage>
        <taxon>Eukaryota</taxon>
        <taxon>Sar</taxon>
        <taxon>Alveolata</taxon>
        <taxon>Dinophyceae</taxon>
        <taxon>Prorocentrales</taxon>
        <taxon>Prorocentraceae</taxon>
        <taxon>Prorocentrum</taxon>
    </lineage>
</organism>
<proteinExistence type="predicted"/>
<feature type="compositionally biased region" description="Acidic residues" evidence="1">
    <location>
        <begin position="1"/>
        <end position="12"/>
    </location>
</feature>
<dbReference type="Proteomes" id="UP001189429">
    <property type="component" value="Unassembled WGS sequence"/>
</dbReference>
<dbReference type="EMBL" id="CAUYUJ010022265">
    <property type="protein sequence ID" value="CAK0909811.1"/>
    <property type="molecule type" value="Genomic_DNA"/>
</dbReference>
<comment type="caution">
    <text evidence="2">The sequence shown here is derived from an EMBL/GenBank/DDBJ whole genome shotgun (WGS) entry which is preliminary data.</text>
</comment>
<evidence type="ECO:0000256" key="1">
    <source>
        <dbReference type="SAM" id="MobiDB-lite"/>
    </source>
</evidence>
<name>A0ABN9YAR7_9DINO</name>
<accession>A0ABN9YAR7</accession>
<evidence type="ECO:0000313" key="3">
    <source>
        <dbReference type="Proteomes" id="UP001189429"/>
    </source>
</evidence>
<protein>
    <submittedName>
        <fullName evidence="2">Uncharacterized protein</fullName>
    </submittedName>
</protein>
<gene>
    <name evidence="2" type="ORF">PCOR1329_LOCUS84129</name>
</gene>
<evidence type="ECO:0000313" key="2">
    <source>
        <dbReference type="EMBL" id="CAK0909811.1"/>
    </source>
</evidence>
<feature type="compositionally biased region" description="Basic and acidic residues" evidence="1">
    <location>
        <begin position="13"/>
        <end position="22"/>
    </location>
</feature>